<keyword evidence="2" id="KW-1185">Reference proteome</keyword>
<proteinExistence type="predicted"/>
<dbReference type="EMBL" id="VSRR010077409">
    <property type="protein sequence ID" value="MPC88307.1"/>
    <property type="molecule type" value="Genomic_DNA"/>
</dbReference>
<sequence length="90" mass="9766">MIKFYVQHGLFASVGGGSSILGSTPASVTSYSAVDLLPVGLVAVRQALHSFITVTRRHVLSSPVTAPLSFPPSPGRYKEPHRRRLVLIRR</sequence>
<reference evidence="1 2" key="1">
    <citation type="submission" date="2019-05" db="EMBL/GenBank/DDBJ databases">
        <title>Another draft genome of Portunus trituberculatus and its Hox gene families provides insights of decapod evolution.</title>
        <authorList>
            <person name="Jeong J.-H."/>
            <person name="Song I."/>
            <person name="Kim S."/>
            <person name="Choi T."/>
            <person name="Kim D."/>
            <person name="Ryu S."/>
            <person name="Kim W."/>
        </authorList>
    </citation>
    <scope>NUCLEOTIDE SEQUENCE [LARGE SCALE GENOMIC DNA]</scope>
    <source>
        <tissue evidence="1">Muscle</tissue>
    </source>
</reference>
<dbReference type="AlphaFoldDB" id="A0A5B7J3W5"/>
<organism evidence="1 2">
    <name type="scientific">Portunus trituberculatus</name>
    <name type="common">Swimming crab</name>
    <name type="synonym">Neptunus trituberculatus</name>
    <dbReference type="NCBI Taxonomy" id="210409"/>
    <lineage>
        <taxon>Eukaryota</taxon>
        <taxon>Metazoa</taxon>
        <taxon>Ecdysozoa</taxon>
        <taxon>Arthropoda</taxon>
        <taxon>Crustacea</taxon>
        <taxon>Multicrustacea</taxon>
        <taxon>Malacostraca</taxon>
        <taxon>Eumalacostraca</taxon>
        <taxon>Eucarida</taxon>
        <taxon>Decapoda</taxon>
        <taxon>Pleocyemata</taxon>
        <taxon>Brachyura</taxon>
        <taxon>Eubrachyura</taxon>
        <taxon>Portunoidea</taxon>
        <taxon>Portunidae</taxon>
        <taxon>Portuninae</taxon>
        <taxon>Portunus</taxon>
    </lineage>
</organism>
<evidence type="ECO:0000313" key="2">
    <source>
        <dbReference type="Proteomes" id="UP000324222"/>
    </source>
</evidence>
<protein>
    <submittedName>
        <fullName evidence="1">Uncharacterized protein</fullName>
    </submittedName>
</protein>
<name>A0A5B7J3W5_PORTR</name>
<dbReference type="Proteomes" id="UP000324222">
    <property type="component" value="Unassembled WGS sequence"/>
</dbReference>
<evidence type="ECO:0000313" key="1">
    <source>
        <dbReference type="EMBL" id="MPC88307.1"/>
    </source>
</evidence>
<comment type="caution">
    <text evidence="1">The sequence shown here is derived from an EMBL/GenBank/DDBJ whole genome shotgun (WGS) entry which is preliminary data.</text>
</comment>
<accession>A0A5B7J3W5</accession>
<gene>
    <name evidence="1" type="ORF">E2C01_083208</name>
</gene>